<dbReference type="Gene3D" id="3.40.930.10">
    <property type="entry name" value="Mannitol-specific EII, Chain A"/>
    <property type="match status" value="1"/>
</dbReference>
<evidence type="ECO:0000256" key="10">
    <source>
        <dbReference type="ARBA" id="ARBA00030956"/>
    </source>
</evidence>
<keyword evidence="3" id="KW-0813">Transport</keyword>
<evidence type="ECO:0000256" key="9">
    <source>
        <dbReference type="ARBA" id="ARBA00029908"/>
    </source>
</evidence>
<protein>
    <recommendedName>
        <fullName evidence="2">Mannitol-specific phosphotransferase enzyme IIA component</fullName>
    </recommendedName>
    <alternativeName>
        <fullName evidence="10">EIIA</fullName>
    </alternativeName>
    <alternativeName>
        <fullName evidence="11">EIII</fullName>
    </alternativeName>
    <alternativeName>
        <fullName evidence="9">PTS system mannitol-specific EIIA component</fullName>
    </alternativeName>
</protein>
<keyword evidence="6" id="KW-0808">Transferase</keyword>
<keyword evidence="7" id="KW-0598">Phosphotransferase system</keyword>
<dbReference type="KEGG" id="psic:J4E96_02520"/>
<gene>
    <name evidence="13" type="ORF">J4E96_02520</name>
</gene>
<evidence type="ECO:0000259" key="12">
    <source>
        <dbReference type="PROSITE" id="PS51094"/>
    </source>
</evidence>
<keyword evidence="14" id="KW-1185">Reference proteome</keyword>
<sequence>MPVDPASLLTRDLIRLDEHADDRVQAVRMCGQALVDAGAVEPSYVASMLEREASFSTYLGDGFAIPHGMFAGKDAVHRDALCVLRFPAGVDWGSGTVTVCIGIAAAGDGHVEILAELARILLDPVRAEALRTAQAPEAILSLLVADSAG</sequence>
<keyword evidence="4" id="KW-0597">Phosphoprotein</keyword>
<evidence type="ECO:0000256" key="8">
    <source>
        <dbReference type="ARBA" id="ARBA00022777"/>
    </source>
</evidence>
<dbReference type="PROSITE" id="PS51094">
    <property type="entry name" value="PTS_EIIA_TYPE_2"/>
    <property type="match status" value="1"/>
</dbReference>
<evidence type="ECO:0000313" key="14">
    <source>
        <dbReference type="Proteomes" id="UP000663937"/>
    </source>
</evidence>
<evidence type="ECO:0000256" key="4">
    <source>
        <dbReference type="ARBA" id="ARBA00022553"/>
    </source>
</evidence>
<name>A0A8A4ZFZ6_9MICO</name>
<dbReference type="InterPro" id="IPR016152">
    <property type="entry name" value="PTrfase/Anion_transptr"/>
</dbReference>
<dbReference type="AlphaFoldDB" id="A0A8A4ZFZ6"/>
<feature type="domain" description="PTS EIIA type-2" evidence="12">
    <location>
        <begin position="7"/>
        <end position="146"/>
    </location>
</feature>
<evidence type="ECO:0000256" key="2">
    <source>
        <dbReference type="ARBA" id="ARBA00014783"/>
    </source>
</evidence>
<reference evidence="13" key="1">
    <citation type="submission" date="2021-03" db="EMBL/GenBank/DDBJ databases">
        <title>Pengzhenrongella sicca gen. nov., sp. nov., a new member of suborder Micrococcineae isolated from High-Arctic tundra soil.</title>
        <authorList>
            <person name="Peng F."/>
        </authorList>
    </citation>
    <scope>NUCLEOTIDE SEQUENCE</scope>
    <source>
        <strain evidence="13">LRZ-2</strain>
    </source>
</reference>
<organism evidence="13 14">
    <name type="scientific">Pengzhenrongella sicca</name>
    <dbReference type="NCBI Taxonomy" id="2819238"/>
    <lineage>
        <taxon>Bacteria</taxon>
        <taxon>Bacillati</taxon>
        <taxon>Actinomycetota</taxon>
        <taxon>Actinomycetes</taxon>
        <taxon>Micrococcales</taxon>
        <taxon>Pengzhenrongella</taxon>
    </lineage>
</organism>
<dbReference type="PANTHER" id="PTHR30181:SF2">
    <property type="entry name" value="PTS SYSTEM MANNITOL-SPECIFIC EIICBA COMPONENT"/>
    <property type="match status" value="1"/>
</dbReference>
<evidence type="ECO:0000256" key="5">
    <source>
        <dbReference type="ARBA" id="ARBA00022597"/>
    </source>
</evidence>
<dbReference type="CDD" id="cd00211">
    <property type="entry name" value="PTS_IIA_fru"/>
    <property type="match status" value="1"/>
</dbReference>
<dbReference type="InterPro" id="IPR050893">
    <property type="entry name" value="Sugar_PTS"/>
</dbReference>
<dbReference type="GO" id="GO:0016301">
    <property type="term" value="F:kinase activity"/>
    <property type="evidence" value="ECO:0007669"/>
    <property type="project" value="UniProtKB-KW"/>
</dbReference>
<dbReference type="GO" id="GO:0005886">
    <property type="term" value="C:plasma membrane"/>
    <property type="evidence" value="ECO:0007669"/>
    <property type="project" value="TreeGrafter"/>
</dbReference>
<dbReference type="Proteomes" id="UP000663937">
    <property type="component" value="Chromosome"/>
</dbReference>
<evidence type="ECO:0000256" key="7">
    <source>
        <dbReference type="ARBA" id="ARBA00022683"/>
    </source>
</evidence>
<evidence type="ECO:0000256" key="1">
    <source>
        <dbReference type="ARBA" id="ARBA00002434"/>
    </source>
</evidence>
<dbReference type="InterPro" id="IPR002178">
    <property type="entry name" value="PTS_EIIA_type-2_dom"/>
</dbReference>
<accession>A0A8A4ZFZ6</accession>
<keyword evidence="5 13" id="KW-0762">Sugar transport</keyword>
<evidence type="ECO:0000256" key="3">
    <source>
        <dbReference type="ARBA" id="ARBA00022448"/>
    </source>
</evidence>
<evidence type="ECO:0000256" key="6">
    <source>
        <dbReference type="ARBA" id="ARBA00022679"/>
    </source>
</evidence>
<dbReference type="Pfam" id="PF00359">
    <property type="entry name" value="PTS_EIIA_2"/>
    <property type="match status" value="1"/>
</dbReference>
<dbReference type="EMBL" id="CP071868">
    <property type="protein sequence ID" value="QTE29919.1"/>
    <property type="molecule type" value="Genomic_DNA"/>
</dbReference>
<dbReference type="SUPFAM" id="SSF55804">
    <property type="entry name" value="Phoshotransferase/anion transport protein"/>
    <property type="match status" value="1"/>
</dbReference>
<dbReference type="GO" id="GO:0090563">
    <property type="term" value="F:protein-phosphocysteine-sugar phosphotransferase activity"/>
    <property type="evidence" value="ECO:0007669"/>
    <property type="project" value="TreeGrafter"/>
</dbReference>
<keyword evidence="8" id="KW-0418">Kinase</keyword>
<dbReference type="PANTHER" id="PTHR30181">
    <property type="entry name" value="MANNITOL PERMEASE IIC COMPONENT"/>
    <property type="match status" value="1"/>
</dbReference>
<comment type="function">
    <text evidence="1">The phosphoenolpyruvate-dependent sugar phosphotransferase system (sugar PTS), a major carbohydrate active transport system, catalyzes the phosphorylation of incoming sugar substrates concomitantly with their translocation across the cell membrane. The enzyme II CmtAB PTS system is involved in D-mannitol transport.</text>
</comment>
<dbReference type="RefSeq" id="WP_227424234.1">
    <property type="nucleotide sequence ID" value="NZ_CP071868.1"/>
</dbReference>
<dbReference type="GO" id="GO:0009401">
    <property type="term" value="P:phosphoenolpyruvate-dependent sugar phosphotransferase system"/>
    <property type="evidence" value="ECO:0007669"/>
    <property type="project" value="UniProtKB-KW"/>
</dbReference>
<evidence type="ECO:0000313" key="13">
    <source>
        <dbReference type="EMBL" id="QTE29919.1"/>
    </source>
</evidence>
<evidence type="ECO:0000256" key="11">
    <source>
        <dbReference type="ARBA" id="ARBA00030962"/>
    </source>
</evidence>
<proteinExistence type="predicted"/>